<dbReference type="InterPro" id="IPR011545">
    <property type="entry name" value="DEAD/DEAH_box_helicase_dom"/>
</dbReference>
<keyword evidence="3 7" id="KW-0378">Hydrolase</keyword>
<dbReference type="InterPro" id="IPR001650">
    <property type="entry name" value="Helicase_C-like"/>
</dbReference>
<dbReference type="OrthoDB" id="10261904at2759"/>
<dbReference type="PROSITE" id="PS51195">
    <property type="entry name" value="Q_MOTIF"/>
    <property type="match status" value="1"/>
</dbReference>
<gene>
    <name evidence="12" type="ORF">EGW08_019914</name>
</gene>
<keyword evidence="2 7" id="KW-0547">Nucleotide-binding</keyword>
<evidence type="ECO:0000256" key="5">
    <source>
        <dbReference type="ARBA" id="ARBA00022840"/>
    </source>
</evidence>
<evidence type="ECO:0000259" key="11">
    <source>
        <dbReference type="PROSITE" id="PS51195"/>
    </source>
</evidence>
<dbReference type="Pfam" id="PF00271">
    <property type="entry name" value="Helicase_C"/>
    <property type="match status" value="1"/>
</dbReference>
<dbReference type="AlphaFoldDB" id="A0A3S0ZDB0"/>
<dbReference type="GO" id="GO:0016787">
    <property type="term" value="F:hydrolase activity"/>
    <property type="evidence" value="ECO:0007669"/>
    <property type="project" value="UniProtKB-KW"/>
</dbReference>
<keyword evidence="5 7" id="KW-0067">ATP-binding</keyword>
<evidence type="ECO:0000256" key="7">
    <source>
        <dbReference type="RuleBase" id="RU000492"/>
    </source>
</evidence>
<dbReference type="InterPro" id="IPR014014">
    <property type="entry name" value="RNA_helicase_DEAD_Q_motif"/>
</dbReference>
<evidence type="ECO:0000256" key="1">
    <source>
        <dbReference type="ARBA" id="ARBA00012552"/>
    </source>
</evidence>
<dbReference type="InterPro" id="IPR000629">
    <property type="entry name" value="RNA-helicase_DEAD-box_CS"/>
</dbReference>
<dbReference type="SUPFAM" id="SSF52540">
    <property type="entry name" value="P-loop containing nucleoside triphosphate hydrolases"/>
    <property type="match status" value="1"/>
</dbReference>
<comment type="caution">
    <text evidence="12">The sequence shown here is derived from an EMBL/GenBank/DDBJ whole genome shotgun (WGS) entry which is preliminary data.</text>
</comment>
<dbReference type="PANTHER" id="PTHR47959:SF24">
    <property type="entry name" value="ATP-DEPENDENT RNA HELICASE"/>
    <property type="match status" value="1"/>
</dbReference>
<feature type="short sequence motif" description="Q motif" evidence="6">
    <location>
        <begin position="2"/>
        <end position="30"/>
    </location>
</feature>
<dbReference type="InterPro" id="IPR050079">
    <property type="entry name" value="DEAD_box_RNA_helicase"/>
</dbReference>
<evidence type="ECO:0000256" key="3">
    <source>
        <dbReference type="ARBA" id="ARBA00022801"/>
    </source>
</evidence>
<evidence type="ECO:0000256" key="2">
    <source>
        <dbReference type="ARBA" id="ARBA00022741"/>
    </source>
</evidence>
<reference evidence="12 13" key="1">
    <citation type="submission" date="2019-01" db="EMBL/GenBank/DDBJ databases">
        <title>A draft genome assembly of the solar-powered sea slug Elysia chlorotica.</title>
        <authorList>
            <person name="Cai H."/>
            <person name="Li Q."/>
            <person name="Fang X."/>
            <person name="Li J."/>
            <person name="Curtis N.E."/>
            <person name="Altenburger A."/>
            <person name="Shibata T."/>
            <person name="Feng M."/>
            <person name="Maeda T."/>
            <person name="Schwartz J.A."/>
            <person name="Shigenobu S."/>
            <person name="Lundholm N."/>
            <person name="Nishiyama T."/>
            <person name="Yang H."/>
            <person name="Hasebe M."/>
            <person name="Li S."/>
            <person name="Pierce S.K."/>
            <person name="Wang J."/>
        </authorList>
    </citation>
    <scope>NUCLEOTIDE SEQUENCE [LARGE SCALE GENOMIC DNA]</scope>
    <source>
        <strain evidence="12">EC2010</strain>
        <tissue evidence="12">Whole organism of an adult</tissue>
    </source>
</reference>
<dbReference type="Proteomes" id="UP000271974">
    <property type="component" value="Unassembled WGS sequence"/>
</dbReference>
<dbReference type="EMBL" id="RQTK01001081">
    <property type="protein sequence ID" value="RUS72322.1"/>
    <property type="molecule type" value="Genomic_DNA"/>
</dbReference>
<evidence type="ECO:0000259" key="9">
    <source>
        <dbReference type="PROSITE" id="PS51192"/>
    </source>
</evidence>
<keyword evidence="4 7" id="KW-0347">Helicase</keyword>
<evidence type="ECO:0000256" key="6">
    <source>
        <dbReference type="PROSITE-ProRule" id="PRU00552"/>
    </source>
</evidence>
<evidence type="ECO:0000259" key="10">
    <source>
        <dbReference type="PROSITE" id="PS51194"/>
    </source>
</evidence>
<evidence type="ECO:0000256" key="8">
    <source>
        <dbReference type="SAM" id="MobiDB-lite"/>
    </source>
</evidence>
<protein>
    <recommendedName>
        <fullName evidence="1">RNA helicase</fullName>
        <ecNumber evidence="1">3.6.4.13</ecNumber>
    </recommendedName>
</protein>
<feature type="domain" description="DEAD-box RNA helicase Q" evidence="11">
    <location>
        <begin position="2"/>
        <end position="30"/>
    </location>
</feature>
<evidence type="ECO:0000256" key="4">
    <source>
        <dbReference type="ARBA" id="ARBA00022806"/>
    </source>
</evidence>
<feature type="domain" description="Helicase C-terminal" evidence="10">
    <location>
        <begin position="216"/>
        <end position="380"/>
    </location>
</feature>
<feature type="region of interest" description="Disordered" evidence="8">
    <location>
        <begin position="413"/>
        <end position="471"/>
    </location>
</feature>
<dbReference type="Pfam" id="PF00270">
    <property type="entry name" value="DEAD"/>
    <property type="match status" value="1"/>
</dbReference>
<proteinExistence type="inferred from homology"/>
<keyword evidence="13" id="KW-1185">Reference proteome</keyword>
<comment type="similarity">
    <text evidence="7">Belongs to the DEAD box helicase family.</text>
</comment>
<dbReference type="InterPro" id="IPR014001">
    <property type="entry name" value="Helicase_ATP-bd"/>
</dbReference>
<feature type="compositionally biased region" description="Basic residues" evidence="8">
    <location>
        <begin position="454"/>
        <end position="465"/>
    </location>
</feature>
<dbReference type="GO" id="GO:0005524">
    <property type="term" value="F:ATP binding"/>
    <property type="evidence" value="ECO:0007669"/>
    <property type="project" value="UniProtKB-KW"/>
</dbReference>
<dbReference type="PROSITE" id="PS51194">
    <property type="entry name" value="HELICASE_CTER"/>
    <property type="match status" value="1"/>
</dbReference>
<feature type="compositionally biased region" description="Basic and acidic residues" evidence="8">
    <location>
        <begin position="414"/>
        <end position="430"/>
    </location>
</feature>
<feature type="compositionally biased region" description="Basic and acidic residues" evidence="8">
    <location>
        <begin position="439"/>
        <end position="453"/>
    </location>
</feature>
<feature type="domain" description="Helicase ATP-binding" evidence="9">
    <location>
        <begin position="33"/>
        <end position="205"/>
    </location>
</feature>
<dbReference type="CDD" id="cd17955">
    <property type="entry name" value="DEADc_DDX49"/>
    <property type="match status" value="1"/>
</dbReference>
<dbReference type="STRING" id="188477.A0A3S0ZDB0"/>
<dbReference type="PROSITE" id="PS51192">
    <property type="entry name" value="HELICASE_ATP_BIND_1"/>
    <property type="match status" value="1"/>
</dbReference>
<evidence type="ECO:0000313" key="13">
    <source>
        <dbReference type="Proteomes" id="UP000271974"/>
    </source>
</evidence>
<dbReference type="GO" id="GO:0003724">
    <property type="term" value="F:RNA helicase activity"/>
    <property type="evidence" value="ECO:0007669"/>
    <property type="project" value="UniProtKB-EC"/>
</dbReference>
<dbReference type="GO" id="GO:0005829">
    <property type="term" value="C:cytosol"/>
    <property type="evidence" value="ECO:0007669"/>
    <property type="project" value="TreeGrafter"/>
</dbReference>
<dbReference type="GO" id="GO:0003676">
    <property type="term" value="F:nucleic acid binding"/>
    <property type="evidence" value="ECO:0007669"/>
    <property type="project" value="InterPro"/>
</dbReference>
<dbReference type="PANTHER" id="PTHR47959">
    <property type="entry name" value="ATP-DEPENDENT RNA HELICASE RHLE-RELATED"/>
    <property type="match status" value="1"/>
</dbReference>
<accession>A0A3S0ZDB0</accession>
<name>A0A3S0ZDB0_ELYCH</name>
<dbReference type="CDD" id="cd18787">
    <property type="entry name" value="SF2_C_DEAD"/>
    <property type="match status" value="1"/>
</dbReference>
<evidence type="ECO:0000313" key="12">
    <source>
        <dbReference type="EMBL" id="RUS72322.1"/>
    </source>
</evidence>
<sequence>MSSFLELGLDDWLNKQCQSMGIAKPSLIQEHCIPPILEGLNCVGCAKTGSGKTAAFALPILQKLSVDRYGPYALVLTPTRELAFQIADQFKILGKEINVNVSVITGGMDMVKQGHDLTVKPHIVVSTPGRLADHFESHDTFSLKKIKFLVLDEADRLLEDTGFAEQLEIIFKKLPEKRQTLLFSATMTPAIRDLQVSSEKKVFAWTQDAEVMTVEELDQRYVLMNADVKDAYLMHILDSHITEKPKSSVIIFTSTCKYAQILSMMCEELGFPCVSLHSMLPQKFRLSGLSKFKSDQVKILIATDVASRGLDIPTVDLIINHNVPNRPRDYVHRVGRTARAGRGGLAITLVTQFDVHLTKSVEAYINTKLSEHPTNEPEVMKILTEVAVARREAEIRLDERDFGEKRSINKRKKLLLEGKDPEKEEEERLAKKAKRGQGKSKEQKVAEKQERKEKFKNKFSMKKKNSKSEGK</sequence>
<dbReference type="SMART" id="SM00490">
    <property type="entry name" value="HELICc"/>
    <property type="match status" value="1"/>
</dbReference>
<dbReference type="Gene3D" id="3.40.50.300">
    <property type="entry name" value="P-loop containing nucleotide triphosphate hydrolases"/>
    <property type="match status" value="2"/>
</dbReference>
<organism evidence="12 13">
    <name type="scientific">Elysia chlorotica</name>
    <name type="common">Eastern emerald elysia</name>
    <name type="synonym">Sea slug</name>
    <dbReference type="NCBI Taxonomy" id="188477"/>
    <lineage>
        <taxon>Eukaryota</taxon>
        <taxon>Metazoa</taxon>
        <taxon>Spiralia</taxon>
        <taxon>Lophotrochozoa</taxon>
        <taxon>Mollusca</taxon>
        <taxon>Gastropoda</taxon>
        <taxon>Heterobranchia</taxon>
        <taxon>Euthyneura</taxon>
        <taxon>Panpulmonata</taxon>
        <taxon>Sacoglossa</taxon>
        <taxon>Placobranchoidea</taxon>
        <taxon>Plakobranchidae</taxon>
        <taxon>Elysia</taxon>
    </lineage>
</organism>
<dbReference type="PROSITE" id="PS00039">
    <property type="entry name" value="DEAD_ATP_HELICASE"/>
    <property type="match status" value="1"/>
</dbReference>
<dbReference type="EC" id="3.6.4.13" evidence="1"/>
<dbReference type="SMART" id="SM00487">
    <property type="entry name" value="DEXDc"/>
    <property type="match status" value="1"/>
</dbReference>
<dbReference type="InterPro" id="IPR027417">
    <property type="entry name" value="P-loop_NTPase"/>
</dbReference>